<sequence>MAKRGDGFVHVRGFLIKRLFSTVPLNTVTFWNTHYNMAMQGPLQFPGLPRANEAAFAKLESRISESQAPFLYSSSTSLGSVQETEKDLIRCVICHEQKLPSEMTELSCRHRHCIACVRTLADFYINGQITYPNFCCKKFEPAKSIVPCLSATQKQAYIDKVEECQLSSHSLWYCPKPSCARWIRPREMLVKGTAFSHSFACSHCNADICTRCRGRGHSGSCPPDEGRQALLKLASAKGWKQCGRCGNLVDADDEVAAKGDFRGSCKHVACPCREQICYGGWFHHHGGCLMNNTWARLKGSTIPRVMGIFRNV</sequence>
<dbReference type="Pfam" id="PF01485">
    <property type="entry name" value="IBR"/>
    <property type="match status" value="1"/>
</dbReference>
<gene>
    <name evidence="6" type="ORF">ASPCAL03578</name>
</gene>
<dbReference type="STRING" id="454130.A0A0U5FWA2"/>
<dbReference type="PANTHER" id="PTHR11685">
    <property type="entry name" value="RBR FAMILY RING FINGER AND IBR DOMAIN-CONTAINING"/>
    <property type="match status" value="1"/>
</dbReference>
<proteinExistence type="predicted"/>
<keyword evidence="3" id="KW-0833">Ubl conjugation pathway</keyword>
<dbReference type="GO" id="GO:0008270">
    <property type="term" value="F:zinc ion binding"/>
    <property type="evidence" value="ECO:0007669"/>
    <property type="project" value="UniProtKB-KW"/>
</dbReference>
<keyword evidence="1" id="KW-0479">Metal-binding</keyword>
<dbReference type="GO" id="GO:0004842">
    <property type="term" value="F:ubiquitin-protein transferase activity"/>
    <property type="evidence" value="ECO:0007669"/>
    <property type="project" value="InterPro"/>
</dbReference>
<dbReference type="SUPFAM" id="SSF57850">
    <property type="entry name" value="RING/U-box"/>
    <property type="match status" value="1"/>
</dbReference>
<evidence type="ECO:0000256" key="2">
    <source>
        <dbReference type="ARBA" id="ARBA00022771"/>
    </source>
</evidence>
<dbReference type="GO" id="GO:0016567">
    <property type="term" value="P:protein ubiquitination"/>
    <property type="evidence" value="ECO:0007669"/>
    <property type="project" value="InterPro"/>
</dbReference>
<dbReference type="Proteomes" id="UP000054771">
    <property type="component" value="Unassembled WGS sequence"/>
</dbReference>
<accession>A0A0U5FWA2</accession>
<name>A0A0U5FWA2_ASPCI</name>
<keyword evidence="2" id="KW-0863">Zinc-finger</keyword>
<evidence type="ECO:0000259" key="5">
    <source>
        <dbReference type="Pfam" id="PF01485"/>
    </source>
</evidence>
<dbReference type="InterPro" id="IPR031127">
    <property type="entry name" value="E3_UB_ligase_RBR"/>
</dbReference>
<evidence type="ECO:0000256" key="4">
    <source>
        <dbReference type="ARBA" id="ARBA00022833"/>
    </source>
</evidence>
<keyword evidence="7" id="KW-1185">Reference proteome</keyword>
<reference evidence="7" key="1">
    <citation type="journal article" date="2016" name="Genome Announc.">
        <title>Draft genome sequences of fungus Aspergillus calidoustus.</title>
        <authorList>
            <person name="Horn F."/>
            <person name="Linde J."/>
            <person name="Mattern D.J."/>
            <person name="Walther G."/>
            <person name="Guthke R."/>
            <person name="Scherlach K."/>
            <person name="Martin K."/>
            <person name="Brakhage A.A."/>
            <person name="Petzke L."/>
            <person name="Valiante V."/>
        </authorList>
    </citation>
    <scope>NUCLEOTIDE SEQUENCE [LARGE SCALE GENOMIC DNA]</scope>
    <source>
        <strain evidence="7">SF006504</strain>
    </source>
</reference>
<evidence type="ECO:0000313" key="7">
    <source>
        <dbReference type="Proteomes" id="UP000054771"/>
    </source>
</evidence>
<dbReference type="EMBL" id="CDMC01000003">
    <property type="protein sequence ID" value="CEL02408.1"/>
    <property type="molecule type" value="Genomic_DNA"/>
</dbReference>
<keyword evidence="4" id="KW-0862">Zinc</keyword>
<evidence type="ECO:0000313" key="6">
    <source>
        <dbReference type="EMBL" id="CEL02408.1"/>
    </source>
</evidence>
<organism evidence="6 7">
    <name type="scientific">Aspergillus calidoustus</name>
    <dbReference type="NCBI Taxonomy" id="454130"/>
    <lineage>
        <taxon>Eukaryota</taxon>
        <taxon>Fungi</taxon>
        <taxon>Dikarya</taxon>
        <taxon>Ascomycota</taxon>
        <taxon>Pezizomycotina</taxon>
        <taxon>Eurotiomycetes</taxon>
        <taxon>Eurotiomycetidae</taxon>
        <taxon>Eurotiales</taxon>
        <taxon>Aspergillaceae</taxon>
        <taxon>Aspergillus</taxon>
        <taxon>Aspergillus subgen. Nidulantes</taxon>
    </lineage>
</organism>
<dbReference type="AlphaFoldDB" id="A0A0U5FWA2"/>
<evidence type="ECO:0000256" key="3">
    <source>
        <dbReference type="ARBA" id="ARBA00022786"/>
    </source>
</evidence>
<dbReference type="CDD" id="cd20335">
    <property type="entry name" value="BRcat_RBR"/>
    <property type="match status" value="1"/>
</dbReference>
<evidence type="ECO:0000256" key="1">
    <source>
        <dbReference type="ARBA" id="ARBA00022723"/>
    </source>
</evidence>
<protein>
    <recommendedName>
        <fullName evidence="5">IBR domain-containing protein</fullName>
    </recommendedName>
</protein>
<dbReference type="OrthoDB" id="9977870at2759"/>
<feature type="domain" description="IBR" evidence="5">
    <location>
        <begin position="162"/>
        <end position="220"/>
    </location>
</feature>
<dbReference type="InterPro" id="IPR002867">
    <property type="entry name" value="IBR_dom"/>
</dbReference>